<accession>A0ACB5QLL4</accession>
<reference evidence="1" key="1">
    <citation type="submission" date="2021-09" db="EMBL/GenBank/DDBJ databases">
        <title>Isolation and characterization of 3-chlorobenzoate degrading bacteria from soils in Shizuoka.</title>
        <authorList>
            <person name="Ifat A."/>
            <person name="Ogawa N."/>
            <person name="Kimbara K."/>
            <person name="Moriuchi R."/>
            <person name="Dohra H."/>
            <person name="Shintani M."/>
        </authorList>
    </citation>
    <scope>NUCLEOTIDE SEQUENCE</scope>
    <source>
        <strain evidence="1">19CS2-2</strain>
    </source>
</reference>
<comment type="caution">
    <text evidence="1">The sequence shown here is derived from an EMBL/GenBank/DDBJ whole genome shotgun (WGS) entry which is preliminary data.</text>
</comment>
<evidence type="ECO:0000313" key="2">
    <source>
        <dbReference type="Proteomes" id="UP001055013"/>
    </source>
</evidence>
<proteinExistence type="predicted"/>
<organism evidence="1 2">
    <name type="scientific">Caballeronia novacaledonica</name>
    <dbReference type="NCBI Taxonomy" id="1544861"/>
    <lineage>
        <taxon>Bacteria</taxon>
        <taxon>Pseudomonadati</taxon>
        <taxon>Pseudomonadota</taxon>
        <taxon>Betaproteobacteria</taxon>
        <taxon>Burkholderiales</taxon>
        <taxon>Burkholderiaceae</taxon>
        <taxon>Caballeronia</taxon>
    </lineage>
</organism>
<dbReference type="Proteomes" id="UP001055013">
    <property type="component" value="Unassembled WGS sequence"/>
</dbReference>
<keyword evidence="2" id="KW-1185">Reference proteome</keyword>
<evidence type="ECO:0000313" key="1">
    <source>
        <dbReference type="EMBL" id="GJH15683.1"/>
    </source>
</evidence>
<protein>
    <submittedName>
        <fullName evidence="1">DUF1933 domain-containing protein</fullName>
    </submittedName>
</protein>
<dbReference type="EMBL" id="BPUR01000001">
    <property type="protein sequence ID" value="GJH15683.1"/>
    <property type="molecule type" value="Genomic_DNA"/>
</dbReference>
<sequence>MLEISGWQFWFKKWSGTHQSEIMHVENNQTHVLIGRPTNADELRSLANLVTAEALSANVVQLLVILVEAYGDAILSLVEGPFTLLTFGPRGKLTVATDALGLQPVHVVRGRALWVTSELKNVGLCGPGEFDFLPENEVIAHDDRADTFLPIRNAERIRAGSVCSFGFDARGHSIINARQYLTLRLATPQRIKREHARQLTYSLLSGSVRHVTGASGPVSIPLSGGLDSSMVTAIATRHRPDIGTFAIGSGTSNEFPFAQTVARHVGTTHRELTFGDDAILRGAHEAIYYNEIFDGLSAEIQASLLCLYRSLEGTGGRVVTGYGSDLLFGGVLKAGSAPNDANAELWRQIYRTRWTGEFSQFGANRYGLEVHHPFWTTRLMTFALNLAPEMKISDDEVKVMLRECAAENALLPDEIVWRRKIGIHEGSSVNSIFAAHIGVDTTDYAAKTKYTYRKYRAYLSGEESLPNADSHTH</sequence>
<gene>
    <name evidence="1" type="ORF">CBA19CS22_04095</name>
</gene>
<name>A0ACB5QLL4_9BURK</name>